<dbReference type="AlphaFoldDB" id="A0A2Z7DIA9"/>
<accession>A0A2Z7DIA9</accession>
<name>A0A2Z7DIA9_9LAMI</name>
<feature type="region of interest" description="Disordered" evidence="1">
    <location>
        <begin position="1071"/>
        <end position="1138"/>
    </location>
</feature>
<feature type="region of interest" description="Disordered" evidence="1">
    <location>
        <begin position="152"/>
        <end position="185"/>
    </location>
</feature>
<evidence type="ECO:0000256" key="1">
    <source>
        <dbReference type="SAM" id="MobiDB-lite"/>
    </source>
</evidence>
<protein>
    <submittedName>
        <fullName evidence="2">Uncharacterized protein</fullName>
    </submittedName>
</protein>
<organism evidence="2 3">
    <name type="scientific">Dorcoceras hygrometricum</name>
    <dbReference type="NCBI Taxonomy" id="472368"/>
    <lineage>
        <taxon>Eukaryota</taxon>
        <taxon>Viridiplantae</taxon>
        <taxon>Streptophyta</taxon>
        <taxon>Embryophyta</taxon>
        <taxon>Tracheophyta</taxon>
        <taxon>Spermatophyta</taxon>
        <taxon>Magnoliopsida</taxon>
        <taxon>eudicotyledons</taxon>
        <taxon>Gunneridae</taxon>
        <taxon>Pentapetalae</taxon>
        <taxon>asterids</taxon>
        <taxon>lamiids</taxon>
        <taxon>Lamiales</taxon>
        <taxon>Gesneriaceae</taxon>
        <taxon>Didymocarpoideae</taxon>
        <taxon>Trichosporeae</taxon>
        <taxon>Loxocarpinae</taxon>
        <taxon>Dorcoceras</taxon>
    </lineage>
</organism>
<feature type="region of interest" description="Disordered" evidence="1">
    <location>
        <begin position="571"/>
        <end position="625"/>
    </location>
</feature>
<feature type="region of interest" description="Disordered" evidence="1">
    <location>
        <begin position="452"/>
        <end position="495"/>
    </location>
</feature>
<dbReference type="EMBL" id="KQ987281">
    <property type="protein sequence ID" value="KZV57493.1"/>
    <property type="molecule type" value="Genomic_DNA"/>
</dbReference>
<feature type="compositionally biased region" description="Basic and acidic residues" evidence="1">
    <location>
        <begin position="893"/>
        <end position="902"/>
    </location>
</feature>
<proteinExistence type="predicted"/>
<feature type="compositionally biased region" description="Low complexity" evidence="1">
    <location>
        <begin position="1096"/>
        <end position="1107"/>
    </location>
</feature>
<feature type="compositionally biased region" description="Polar residues" evidence="1">
    <location>
        <begin position="579"/>
        <end position="605"/>
    </location>
</feature>
<reference evidence="2 3" key="1">
    <citation type="journal article" date="2015" name="Proc. Natl. Acad. Sci. U.S.A.">
        <title>The resurrection genome of Boea hygrometrica: A blueprint for survival of dehydration.</title>
        <authorList>
            <person name="Xiao L."/>
            <person name="Yang G."/>
            <person name="Zhang L."/>
            <person name="Yang X."/>
            <person name="Zhao S."/>
            <person name="Ji Z."/>
            <person name="Zhou Q."/>
            <person name="Hu M."/>
            <person name="Wang Y."/>
            <person name="Chen M."/>
            <person name="Xu Y."/>
            <person name="Jin H."/>
            <person name="Xiao X."/>
            <person name="Hu G."/>
            <person name="Bao F."/>
            <person name="Hu Y."/>
            <person name="Wan P."/>
            <person name="Li L."/>
            <person name="Deng X."/>
            <person name="Kuang T."/>
            <person name="Xiang C."/>
            <person name="Zhu J.K."/>
            <person name="Oliver M.J."/>
            <person name="He Y."/>
        </authorList>
    </citation>
    <scope>NUCLEOTIDE SEQUENCE [LARGE SCALE GENOMIC DNA]</scope>
    <source>
        <strain evidence="3">cv. XS01</strain>
    </source>
</reference>
<evidence type="ECO:0000313" key="2">
    <source>
        <dbReference type="EMBL" id="KZV57493.1"/>
    </source>
</evidence>
<gene>
    <name evidence="2" type="ORF">F511_31869</name>
</gene>
<dbReference type="Proteomes" id="UP000250235">
    <property type="component" value="Unassembled WGS sequence"/>
</dbReference>
<feature type="compositionally biased region" description="Low complexity" evidence="1">
    <location>
        <begin position="156"/>
        <end position="167"/>
    </location>
</feature>
<feature type="region of interest" description="Disordered" evidence="1">
    <location>
        <begin position="526"/>
        <end position="556"/>
    </location>
</feature>
<evidence type="ECO:0000313" key="3">
    <source>
        <dbReference type="Proteomes" id="UP000250235"/>
    </source>
</evidence>
<keyword evidence="3" id="KW-1185">Reference proteome</keyword>
<feature type="region of interest" description="Disordered" evidence="1">
    <location>
        <begin position="874"/>
        <end position="902"/>
    </location>
</feature>
<sequence>MGFKETGIDQLALHSVQLGYMKILQMGNTDPNNTKAGKQIRGQASPVSHHSSVVFRYDNTFDHHSDDSVGLFRHHTSVALVATWLSIRTNKFHCTKKPATSRSSPKSFYSLNWKTIERVTLKEFSAIETIENEGWNQQKSREETFGHQRLLTTDISSSSQRNQQQPSDVEFSKEHQNDAASTNKNDAASLQQLTTDSLQNNQQLVTLNNSKRRRTGHIIIAANSWSQSVTPKTLRFNLSKRRRVAPATGYSNQRLVTQQKHILHNASADLLYDISSQHKKYIGCSARNIAITKNTMIEVFGLPYEGLSSFQTIPKETVLEMRQQLSGPDEPFRAPKKKREMKIEFHLLHDIVAKALCAKASSFDQVTSEKLEIMIAVYAGLKFNLAQILFQVLLNMVKTPKRKSQGFTIQVNSLLQHLVKENLGKPVKLHSQKVLTRGDSQGIHPIKKAITVNRKKNSITAEPRPKKKKVSTQSVEARRAVAPTNVDSDESSETYSCPLVARRCKRKQETESSDSESTIYFPLKAFAKKRQTQRPATQQRSVGAGGDSQYGSIPTIPVVGEGAFAGENLDTEEHERSNSGKNAQMSNDSQFENQGCETQLDSMNPNDKDEPKRSSPNSLEPETYHSERAIVAYSDPREQAQPKISYTELRLAASIRIRELDWATSFLPTTAPKDNEQKMMEIVARLHPVAEYCQQVIKSAWDNFSAQMNIFEEWVHFHKEVRLTDISSFELLVKIEEQLLDWGEIEEVSDLFERHSLIMYKLFELEVEKVYHEHLSNFKLDAPSVNYAYFCIRRLHEELMVISTVHRNHRAMAGLPVVAEEVSILRSTSPQEPLMALEFPRLVDHEQTAARTRGPQIDHPDNETTVMITHEHRAQGNEPPVQTEENQAAGNEHQAHGEHETVSGFDRSLDERSAAIVFSMTHPETVSASKKTTFDHEGLDPSNLQLAMPTPTDPSTLQFMDTTTQSHTTLSTRVSSLDLTCASINNDTNLTRNHTTLLREQLKNAVDGLDIKIDVLECTLSKRMDDSLQHFTQLETTMVRNYADSHQQLVDELASVKSHLAAMVESFREFGADKKGEGGQNRPGQGLNRTEEGSSGRKSSIRGRGSSSRGGRGPSPRSDDPSDPSNRYKYTKWFQDFG</sequence>